<dbReference type="EMBL" id="AEQN01000010">
    <property type="protein sequence ID" value="EFV02359.1"/>
    <property type="molecule type" value="Genomic_DNA"/>
</dbReference>
<gene>
    <name evidence="1" type="ORF">HMP0721_0592</name>
</gene>
<dbReference type="Proteomes" id="UP000004754">
    <property type="component" value="Unassembled WGS sequence"/>
</dbReference>
<accession>E6MF09</accession>
<reference evidence="1 2" key="1">
    <citation type="submission" date="2010-12" db="EMBL/GenBank/DDBJ databases">
        <authorList>
            <person name="Muzny D."/>
            <person name="Qin X."/>
            <person name="Deng J."/>
            <person name="Jiang H."/>
            <person name="Liu Y."/>
            <person name="Qu J."/>
            <person name="Song X.-Z."/>
            <person name="Zhang L."/>
            <person name="Thornton R."/>
            <person name="Coyle M."/>
            <person name="Francisco L."/>
            <person name="Jackson L."/>
            <person name="Javaid M."/>
            <person name="Korchina V."/>
            <person name="Kovar C."/>
            <person name="Mata R."/>
            <person name="Mathew T."/>
            <person name="Ngo R."/>
            <person name="Nguyen L."/>
            <person name="Nguyen N."/>
            <person name="Okwuonu G."/>
            <person name="Ongeri F."/>
            <person name="Pham C."/>
            <person name="Simmons D."/>
            <person name="Wilczek-Boney K."/>
            <person name="Hale W."/>
            <person name="Jakkamsetti A."/>
            <person name="Pham P."/>
            <person name="Ruth R."/>
            <person name="San Lucas F."/>
            <person name="Warren J."/>
            <person name="Zhang J."/>
            <person name="Zhao Z."/>
            <person name="Zhou C."/>
            <person name="Zhu D."/>
            <person name="Lee S."/>
            <person name="Bess C."/>
            <person name="Blankenburg K."/>
            <person name="Forbes L."/>
            <person name="Fu Q."/>
            <person name="Gubbala S."/>
            <person name="Hirani K."/>
            <person name="Jayaseelan J.C."/>
            <person name="Lara F."/>
            <person name="Munidasa M."/>
            <person name="Palculict T."/>
            <person name="Patil S."/>
            <person name="Pu L.-L."/>
            <person name="Saada N."/>
            <person name="Tang L."/>
            <person name="Weissenberger G."/>
            <person name="Zhu Y."/>
            <person name="Hemphill L."/>
            <person name="Shang Y."/>
            <person name="Youmans B."/>
            <person name="Ayvaz T."/>
            <person name="Ross M."/>
            <person name="Santibanez J."/>
            <person name="Aqrawi P."/>
            <person name="Gross S."/>
            <person name="Joshi V."/>
            <person name="Fowler G."/>
            <person name="Nazareth L."/>
            <person name="Reid J."/>
            <person name="Worley K."/>
            <person name="Petrosino J."/>
            <person name="Highlander S."/>
            <person name="Gibbs R."/>
        </authorList>
    </citation>
    <scope>NUCLEOTIDE SEQUENCE [LARGE SCALE GENOMIC DNA]</scope>
    <source>
        <strain evidence="1 2">ATCC 23263</strain>
    </source>
</reference>
<proteinExistence type="predicted"/>
<dbReference type="HOGENOM" id="CLU_3275251_0_0_9"/>
<protein>
    <submittedName>
        <fullName evidence="1">Uncharacterized protein</fullName>
    </submittedName>
</protein>
<name>E6MF09_9FIRM</name>
<evidence type="ECO:0000313" key="1">
    <source>
        <dbReference type="EMBL" id="EFV02359.1"/>
    </source>
</evidence>
<keyword evidence="2" id="KW-1185">Reference proteome</keyword>
<organism evidence="1 2">
    <name type="scientific">Pseudoramibacter alactolyticus ATCC 23263</name>
    <dbReference type="NCBI Taxonomy" id="887929"/>
    <lineage>
        <taxon>Bacteria</taxon>
        <taxon>Bacillati</taxon>
        <taxon>Bacillota</taxon>
        <taxon>Clostridia</taxon>
        <taxon>Eubacteriales</taxon>
        <taxon>Eubacteriaceae</taxon>
        <taxon>Pseudoramibacter</taxon>
    </lineage>
</organism>
<evidence type="ECO:0000313" key="2">
    <source>
        <dbReference type="Proteomes" id="UP000004754"/>
    </source>
</evidence>
<dbReference type="AlphaFoldDB" id="E6MF09"/>
<comment type="caution">
    <text evidence="1">The sequence shown here is derived from an EMBL/GenBank/DDBJ whole genome shotgun (WGS) entry which is preliminary data.</text>
</comment>
<sequence>MYLTEILHFFKFQKLRSKGISIRLRGKHIDSSPGRTVEFIL</sequence>